<dbReference type="EMBL" id="AGNL01002613">
    <property type="protein sequence ID" value="EJK75995.1"/>
    <property type="molecule type" value="Genomic_DNA"/>
</dbReference>
<reference evidence="2 3" key="1">
    <citation type="journal article" date="2012" name="Genome Biol.">
        <title>Genome and low-iron response of an oceanic diatom adapted to chronic iron limitation.</title>
        <authorList>
            <person name="Lommer M."/>
            <person name="Specht M."/>
            <person name="Roy A.S."/>
            <person name="Kraemer L."/>
            <person name="Andreson R."/>
            <person name="Gutowska M.A."/>
            <person name="Wolf J."/>
            <person name="Bergner S.V."/>
            <person name="Schilhabel M.B."/>
            <person name="Klostermeier U.C."/>
            <person name="Beiko R.G."/>
            <person name="Rosenstiel P."/>
            <person name="Hippler M."/>
            <person name="Laroche J."/>
        </authorList>
    </citation>
    <scope>NUCLEOTIDE SEQUENCE [LARGE SCALE GENOMIC DNA]</scope>
    <source>
        <strain evidence="2 3">CCMP1005</strain>
    </source>
</reference>
<evidence type="ECO:0000313" key="2">
    <source>
        <dbReference type="EMBL" id="EJK75995.1"/>
    </source>
</evidence>
<evidence type="ECO:0000256" key="1">
    <source>
        <dbReference type="SAM" id="MobiDB-lite"/>
    </source>
</evidence>
<name>K0TEZ9_THAOC</name>
<sequence length="216" mass="24489">MRGGRQGWRPRVPMEARSSTSRAVADNRNSLKWLSLSGFGYLYVPNSTSKEHPRISHSAYFNLGCPTTIIDSTRRQRYDGAEIFSTYLISQIFQSNGWTPKRRPWARAGARSSRQLPSLDLPARRRYPSTAVQNRQRGHARSTSDDAPQKSLQTGAKPTVGRKTDRRSANRRPWTRTWARSSRQLPSLDLPGGGIRRRRSTTDEQPRQPPSTVISS</sequence>
<proteinExistence type="predicted"/>
<dbReference type="Proteomes" id="UP000266841">
    <property type="component" value="Unassembled WGS sequence"/>
</dbReference>
<feature type="region of interest" description="Disordered" evidence="1">
    <location>
        <begin position="100"/>
        <end position="216"/>
    </location>
</feature>
<comment type="caution">
    <text evidence="2">The sequence shown here is derived from an EMBL/GenBank/DDBJ whole genome shotgun (WGS) entry which is preliminary data.</text>
</comment>
<feature type="region of interest" description="Disordered" evidence="1">
    <location>
        <begin position="1"/>
        <end position="23"/>
    </location>
</feature>
<protein>
    <submittedName>
        <fullName evidence="2">Uncharacterized protein</fullName>
    </submittedName>
</protein>
<gene>
    <name evidence="2" type="ORF">THAOC_02268</name>
</gene>
<dbReference type="AlphaFoldDB" id="K0TEZ9"/>
<accession>K0TEZ9</accession>
<organism evidence="2 3">
    <name type="scientific">Thalassiosira oceanica</name>
    <name type="common">Marine diatom</name>
    <dbReference type="NCBI Taxonomy" id="159749"/>
    <lineage>
        <taxon>Eukaryota</taxon>
        <taxon>Sar</taxon>
        <taxon>Stramenopiles</taxon>
        <taxon>Ochrophyta</taxon>
        <taxon>Bacillariophyta</taxon>
        <taxon>Coscinodiscophyceae</taxon>
        <taxon>Thalassiosirophycidae</taxon>
        <taxon>Thalassiosirales</taxon>
        <taxon>Thalassiosiraceae</taxon>
        <taxon>Thalassiosira</taxon>
    </lineage>
</organism>
<evidence type="ECO:0000313" key="3">
    <source>
        <dbReference type="Proteomes" id="UP000266841"/>
    </source>
</evidence>
<keyword evidence="3" id="KW-1185">Reference proteome</keyword>